<name>X6LRR3_RETFI</name>
<comment type="caution">
    <text evidence="1">The sequence shown here is derived from an EMBL/GenBank/DDBJ whole genome shotgun (WGS) entry which is preliminary data.</text>
</comment>
<gene>
    <name evidence="1" type="ORF">RFI_34000</name>
</gene>
<keyword evidence="2" id="KW-1185">Reference proteome</keyword>
<feature type="non-terminal residue" evidence="1">
    <location>
        <position position="123"/>
    </location>
</feature>
<accession>X6LRR3</accession>
<protein>
    <submittedName>
        <fullName evidence="1">Uncharacterized protein</fullName>
    </submittedName>
</protein>
<reference evidence="1 2" key="1">
    <citation type="journal article" date="2013" name="Curr. Biol.">
        <title>The Genome of the Foraminiferan Reticulomyxa filosa.</title>
        <authorList>
            <person name="Glockner G."/>
            <person name="Hulsmann N."/>
            <person name="Schleicher M."/>
            <person name="Noegel A.A."/>
            <person name="Eichinger L."/>
            <person name="Gallinger C."/>
            <person name="Pawlowski J."/>
            <person name="Sierra R."/>
            <person name="Euteneuer U."/>
            <person name="Pillet L."/>
            <person name="Moustafa A."/>
            <person name="Platzer M."/>
            <person name="Groth M."/>
            <person name="Szafranski K."/>
            <person name="Schliwa M."/>
        </authorList>
    </citation>
    <scope>NUCLEOTIDE SEQUENCE [LARGE SCALE GENOMIC DNA]</scope>
</reference>
<dbReference type="Proteomes" id="UP000023152">
    <property type="component" value="Unassembled WGS sequence"/>
</dbReference>
<dbReference type="AlphaFoldDB" id="X6LRR3"/>
<dbReference type="EMBL" id="ASPP01033390">
    <property type="protein sequence ID" value="ETO03410.1"/>
    <property type="molecule type" value="Genomic_DNA"/>
</dbReference>
<organism evidence="1 2">
    <name type="scientific">Reticulomyxa filosa</name>
    <dbReference type="NCBI Taxonomy" id="46433"/>
    <lineage>
        <taxon>Eukaryota</taxon>
        <taxon>Sar</taxon>
        <taxon>Rhizaria</taxon>
        <taxon>Retaria</taxon>
        <taxon>Foraminifera</taxon>
        <taxon>Monothalamids</taxon>
        <taxon>Reticulomyxidae</taxon>
        <taxon>Reticulomyxa</taxon>
    </lineage>
</organism>
<sequence>MNEPKYDSSNNAQYLYAKSFGRISSQLNEAWKGLNSKLDDKKEDILNLGRIEIKLNVDLECLMNVINDDNENSFVQKYCAYSLDRILLKLNERDVNKFINRISFQIFKNLLVKCKEKQFDNII</sequence>
<evidence type="ECO:0000313" key="2">
    <source>
        <dbReference type="Proteomes" id="UP000023152"/>
    </source>
</evidence>
<evidence type="ECO:0000313" key="1">
    <source>
        <dbReference type="EMBL" id="ETO03410.1"/>
    </source>
</evidence>
<proteinExistence type="predicted"/>